<gene>
    <name evidence="2" type="ordered locus">GAU_2988</name>
</gene>
<evidence type="ECO:0000313" key="3">
    <source>
        <dbReference type="Proteomes" id="UP000002209"/>
    </source>
</evidence>
<keyword evidence="3" id="KW-1185">Reference proteome</keyword>
<proteinExistence type="predicted"/>
<dbReference type="KEGG" id="gau:GAU_2988"/>
<dbReference type="Proteomes" id="UP000002209">
    <property type="component" value="Chromosome"/>
</dbReference>
<name>C1AC03_GEMAT</name>
<dbReference type="HOGENOM" id="CLU_500345_0_0_0"/>
<dbReference type="EMBL" id="AP009153">
    <property type="protein sequence ID" value="BAH40030.1"/>
    <property type="molecule type" value="Genomic_DNA"/>
</dbReference>
<organism evidence="2 3">
    <name type="scientific">Gemmatimonas aurantiaca (strain DSM 14586 / JCM 11422 / NBRC 100505 / T-27)</name>
    <dbReference type="NCBI Taxonomy" id="379066"/>
    <lineage>
        <taxon>Bacteria</taxon>
        <taxon>Pseudomonadati</taxon>
        <taxon>Gemmatimonadota</taxon>
        <taxon>Gemmatimonadia</taxon>
        <taxon>Gemmatimonadales</taxon>
        <taxon>Gemmatimonadaceae</taxon>
        <taxon>Gemmatimonas</taxon>
    </lineage>
</organism>
<sequence length="544" mass="58001">MARPHRTLSGIQITLAAVGTCSLIFSSPLAAQRNGKPKTDTLLFHLTASGATIRGPSRASGDHRIDILVKGFNPLHPATYQITVAGAPLNSPDIKPYDVLAGLLGWSPLEEAKATSQVASALDQGGSQKPKPTGSETKGTQFFNNSICNEQVANQVSALDSELWSTLREVHDLAGRARVSLAALDIMRANAEALSSNILADENNLNASVFAMKITIDTLQILGAPSDRSFLTTVRQSLIEDQMQMNQLKSKAEQGNCIFAQSTLIASEKRISLMVRDMAMIDTAMSFAGRNLEILRKAVATWSHLVASPSAFVASATAGPYQTSTEVSISVKRQTPQISAPFPTVALGLLASERLVIDGPESEEKKTCECAAQTNRTTTVSTQQQPSEEKTVATAVLHLDVEPRVQVSAGVSYSMAYNAPTFTITKHNEETATVTESVRGNGRTAPIVLLHLRMWPQWFLSAGGSLSKSDATGALDHDAFFGMSRAVPRIPALGMLSLGATYYRRAVLTPGVTVGSPYQTSATPSPLITKDGLAVTIGVTAKIR</sequence>
<accession>C1AC03</accession>
<dbReference type="AlphaFoldDB" id="C1AC03"/>
<feature type="region of interest" description="Disordered" evidence="1">
    <location>
        <begin position="117"/>
        <end position="140"/>
    </location>
</feature>
<protein>
    <submittedName>
        <fullName evidence="2">Uncharacterized protein</fullName>
    </submittedName>
</protein>
<evidence type="ECO:0000256" key="1">
    <source>
        <dbReference type="SAM" id="MobiDB-lite"/>
    </source>
</evidence>
<reference evidence="3" key="1">
    <citation type="submission" date="2006-03" db="EMBL/GenBank/DDBJ databases">
        <title>Complete genome sequence of Gemmatimonas aurantiaca T-27 that represents a novel phylum Gemmatimonadetes.</title>
        <authorList>
            <person name="Takasaki K."/>
            <person name="Ichikawa N."/>
            <person name="Miura H."/>
            <person name="Matsushita S."/>
            <person name="Watanabe Y."/>
            <person name="Oguchi A."/>
            <person name="Ankai A."/>
            <person name="Yashiro I."/>
            <person name="Takahashi M."/>
            <person name="Terui Y."/>
            <person name="Fukui S."/>
            <person name="Yokoyama H."/>
            <person name="Tanikawa S."/>
            <person name="Hanada S."/>
            <person name="Kamagata Y."/>
            <person name="Fujita N."/>
        </authorList>
    </citation>
    <scope>NUCLEOTIDE SEQUENCE [LARGE SCALE GENOMIC DNA]</scope>
    <source>
        <strain evidence="3">T-27 / DSM 14586 / JCM 11422 / NBRC 100505</strain>
    </source>
</reference>
<evidence type="ECO:0000313" key="2">
    <source>
        <dbReference type="EMBL" id="BAH40030.1"/>
    </source>
</evidence>